<sequence length="107" mass="11470">MPSTDFPAIQQLAPGTLISVVPEHMLTLHIHCGLVWVTVEGDETDYWLRAGDLLQLPPLRHAVIEADGKEVSELSMLTADLHHAATLPVTAQTALNQLTKAVATVAG</sequence>
<dbReference type="EMBL" id="JACOFT010000007">
    <property type="protein sequence ID" value="MBC3813146.1"/>
    <property type="molecule type" value="Genomic_DNA"/>
</dbReference>
<evidence type="ECO:0000313" key="2">
    <source>
        <dbReference type="Proteomes" id="UP000637632"/>
    </source>
</evidence>
<evidence type="ECO:0000313" key="1">
    <source>
        <dbReference type="EMBL" id="MBC3813146.1"/>
    </source>
</evidence>
<dbReference type="Pfam" id="PF11142">
    <property type="entry name" value="DUF2917"/>
    <property type="match status" value="1"/>
</dbReference>
<gene>
    <name evidence="1" type="ORF">H8K26_17020</name>
</gene>
<comment type="caution">
    <text evidence="1">The sequence shown here is derived from an EMBL/GenBank/DDBJ whole genome shotgun (WGS) entry which is preliminary data.</text>
</comment>
<reference evidence="1 2" key="1">
    <citation type="submission" date="2020-08" db="EMBL/GenBank/DDBJ databases">
        <title>Novel species isolated from subtropical streams in China.</title>
        <authorList>
            <person name="Lu H."/>
        </authorList>
    </citation>
    <scope>NUCLEOTIDE SEQUENCE [LARGE SCALE GENOMIC DNA]</scope>
    <source>
        <strain evidence="1 2">CCTCC AB 2015119</strain>
    </source>
</reference>
<organism evidence="1 2">
    <name type="scientific">Undibacterium aquatile</name>
    <dbReference type="NCBI Taxonomy" id="1537398"/>
    <lineage>
        <taxon>Bacteria</taxon>
        <taxon>Pseudomonadati</taxon>
        <taxon>Pseudomonadota</taxon>
        <taxon>Betaproteobacteria</taxon>
        <taxon>Burkholderiales</taxon>
        <taxon>Oxalobacteraceae</taxon>
        <taxon>Undibacterium</taxon>
    </lineage>
</organism>
<dbReference type="RefSeq" id="WP_190481151.1">
    <property type="nucleotide sequence ID" value="NZ_JACOFT010000007.1"/>
</dbReference>
<keyword evidence="2" id="KW-1185">Reference proteome</keyword>
<dbReference type="Proteomes" id="UP000637632">
    <property type="component" value="Unassembled WGS sequence"/>
</dbReference>
<accession>A0ABR6XJV4</accession>
<protein>
    <submittedName>
        <fullName evidence="1">DUF2917 domain-containing protein</fullName>
    </submittedName>
</protein>
<name>A0ABR6XJV4_9BURK</name>
<dbReference type="InterPro" id="IPR021317">
    <property type="entry name" value="DUF2917"/>
</dbReference>
<proteinExistence type="predicted"/>